<sequence length="364" mass="39969">MALTVKHLNGDASFLLTFEPPVPSSKPFRILLDPWITPGPSKVFHSRISTTTREEPACVSSLLELPDLDLIIISQDKSDHCNKATLQQLPRSTTALLLAEPNAARTIRGWKYFDKDRVRAIPRWEDPKATTRQTVIRIPIPSVLPGEPGEITVALITQSYDLSGLHNAIGITYRPPLLADHRPNRSYNPLTPPATPRSHRSDAHLCSTFASHHLSPTPTPTPTHPLRSVRSTSSLTTTSETTNSPLAHRPLSVIFSPHGIPYTSLQSYTTSHLVLEAALPLTALLHCFDCATNPWWLGGKLLLGAPAGMETARRLGARALISAHDGAKAVSGFGTGFLRTRTWRREEVAGEGEEEEEEEQWAVP</sequence>
<name>A0AAE0XKJ1_9PEZI</name>
<accession>A0AAE0XKJ1</accession>
<keyword evidence="3" id="KW-1185">Reference proteome</keyword>
<feature type="compositionally biased region" description="Low complexity" evidence="1">
    <location>
        <begin position="224"/>
        <end position="244"/>
    </location>
</feature>
<gene>
    <name evidence="2" type="ORF">B0T22DRAFT_477392</name>
</gene>
<evidence type="ECO:0000313" key="2">
    <source>
        <dbReference type="EMBL" id="KAK3694657.1"/>
    </source>
</evidence>
<dbReference type="Gene3D" id="3.60.15.10">
    <property type="entry name" value="Ribonuclease Z/Hydroxyacylglutathione hydrolase-like"/>
    <property type="match status" value="1"/>
</dbReference>
<dbReference type="PANTHER" id="PTHR36142:SF5">
    <property type="entry name" value="METALLO-BETA-LACTAMASE DOMAIN-CONTAINING PROTEIN"/>
    <property type="match status" value="1"/>
</dbReference>
<evidence type="ECO:0000256" key="1">
    <source>
        <dbReference type="SAM" id="MobiDB-lite"/>
    </source>
</evidence>
<evidence type="ECO:0000313" key="3">
    <source>
        <dbReference type="Proteomes" id="UP001270362"/>
    </source>
</evidence>
<comment type="caution">
    <text evidence="2">The sequence shown here is derived from an EMBL/GenBank/DDBJ whole genome shotgun (WGS) entry which is preliminary data.</text>
</comment>
<dbReference type="Proteomes" id="UP001270362">
    <property type="component" value="Unassembled WGS sequence"/>
</dbReference>
<dbReference type="EMBL" id="JAULSO010000001">
    <property type="protein sequence ID" value="KAK3694657.1"/>
    <property type="molecule type" value="Genomic_DNA"/>
</dbReference>
<reference evidence="2" key="1">
    <citation type="journal article" date="2023" name="Mol. Phylogenet. Evol.">
        <title>Genome-scale phylogeny and comparative genomics of the fungal order Sordariales.</title>
        <authorList>
            <person name="Hensen N."/>
            <person name="Bonometti L."/>
            <person name="Westerberg I."/>
            <person name="Brannstrom I.O."/>
            <person name="Guillou S."/>
            <person name="Cros-Aarteil S."/>
            <person name="Calhoun S."/>
            <person name="Haridas S."/>
            <person name="Kuo A."/>
            <person name="Mondo S."/>
            <person name="Pangilinan J."/>
            <person name="Riley R."/>
            <person name="LaButti K."/>
            <person name="Andreopoulos B."/>
            <person name="Lipzen A."/>
            <person name="Chen C."/>
            <person name="Yan M."/>
            <person name="Daum C."/>
            <person name="Ng V."/>
            <person name="Clum A."/>
            <person name="Steindorff A."/>
            <person name="Ohm R.A."/>
            <person name="Martin F."/>
            <person name="Silar P."/>
            <person name="Natvig D.O."/>
            <person name="Lalanne C."/>
            <person name="Gautier V."/>
            <person name="Ament-Velasquez S.L."/>
            <person name="Kruys A."/>
            <person name="Hutchinson M.I."/>
            <person name="Powell A.J."/>
            <person name="Barry K."/>
            <person name="Miller A.N."/>
            <person name="Grigoriev I.V."/>
            <person name="Debuchy R."/>
            <person name="Gladieux P."/>
            <person name="Hiltunen Thoren M."/>
            <person name="Johannesson H."/>
        </authorList>
    </citation>
    <scope>NUCLEOTIDE SEQUENCE</scope>
    <source>
        <strain evidence="2">CBS 314.62</strain>
    </source>
</reference>
<proteinExistence type="predicted"/>
<feature type="region of interest" description="Disordered" evidence="1">
    <location>
        <begin position="210"/>
        <end position="244"/>
    </location>
</feature>
<reference evidence="2" key="2">
    <citation type="submission" date="2023-06" db="EMBL/GenBank/DDBJ databases">
        <authorList>
            <consortium name="Lawrence Berkeley National Laboratory"/>
            <person name="Haridas S."/>
            <person name="Hensen N."/>
            <person name="Bonometti L."/>
            <person name="Westerberg I."/>
            <person name="Brannstrom I.O."/>
            <person name="Guillou S."/>
            <person name="Cros-Aarteil S."/>
            <person name="Calhoun S."/>
            <person name="Kuo A."/>
            <person name="Mondo S."/>
            <person name="Pangilinan J."/>
            <person name="Riley R."/>
            <person name="Labutti K."/>
            <person name="Andreopoulos B."/>
            <person name="Lipzen A."/>
            <person name="Chen C."/>
            <person name="Yanf M."/>
            <person name="Daum C."/>
            <person name="Ng V."/>
            <person name="Clum A."/>
            <person name="Steindorff A."/>
            <person name="Ohm R."/>
            <person name="Martin F."/>
            <person name="Silar P."/>
            <person name="Natvig D."/>
            <person name="Lalanne C."/>
            <person name="Gautier V."/>
            <person name="Ament-Velasquez S.L."/>
            <person name="Kruys A."/>
            <person name="Hutchinson M.I."/>
            <person name="Powell A.J."/>
            <person name="Barry K."/>
            <person name="Miller A.N."/>
            <person name="Grigoriev I.V."/>
            <person name="Debuchy R."/>
            <person name="Gladieux P."/>
            <person name="Thoren M.H."/>
            <person name="Johannesson H."/>
        </authorList>
    </citation>
    <scope>NUCLEOTIDE SEQUENCE</scope>
    <source>
        <strain evidence="2">CBS 314.62</strain>
    </source>
</reference>
<protein>
    <submittedName>
        <fullName evidence="2">Uncharacterized protein</fullName>
    </submittedName>
</protein>
<feature type="region of interest" description="Disordered" evidence="1">
    <location>
        <begin position="182"/>
        <end position="201"/>
    </location>
</feature>
<dbReference type="AlphaFoldDB" id="A0AAE0XKJ1"/>
<organism evidence="2 3">
    <name type="scientific">Podospora appendiculata</name>
    <dbReference type="NCBI Taxonomy" id="314037"/>
    <lineage>
        <taxon>Eukaryota</taxon>
        <taxon>Fungi</taxon>
        <taxon>Dikarya</taxon>
        <taxon>Ascomycota</taxon>
        <taxon>Pezizomycotina</taxon>
        <taxon>Sordariomycetes</taxon>
        <taxon>Sordariomycetidae</taxon>
        <taxon>Sordariales</taxon>
        <taxon>Podosporaceae</taxon>
        <taxon>Podospora</taxon>
    </lineage>
</organism>
<dbReference type="InterPro" id="IPR036866">
    <property type="entry name" value="RibonucZ/Hydroxyglut_hydro"/>
</dbReference>
<dbReference type="PANTHER" id="PTHR36142">
    <property type="entry name" value="METALLO-HYDROLASE/OXIDOREDUCTASE SUPERFAMILY PROTEIN"/>
    <property type="match status" value="1"/>
</dbReference>